<keyword evidence="3" id="KW-1185">Reference proteome</keyword>
<reference evidence="3" key="1">
    <citation type="journal article" date="2019" name="Int. J. Syst. Evol. Microbiol.">
        <title>The Global Catalogue of Microorganisms (GCM) 10K type strain sequencing project: providing services to taxonomists for standard genome sequencing and annotation.</title>
        <authorList>
            <consortium name="The Broad Institute Genomics Platform"/>
            <consortium name="The Broad Institute Genome Sequencing Center for Infectious Disease"/>
            <person name="Wu L."/>
            <person name="Ma J."/>
        </authorList>
    </citation>
    <scope>NUCLEOTIDE SEQUENCE [LARGE SCALE GENOMIC DNA]</scope>
    <source>
        <strain evidence="3">CGMCC 1.16226</strain>
    </source>
</reference>
<evidence type="ECO:0000313" key="2">
    <source>
        <dbReference type="EMBL" id="MFD2052839.1"/>
    </source>
</evidence>
<gene>
    <name evidence="2" type="ORF">ACFSQT_06865</name>
</gene>
<keyword evidence="1" id="KW-0472">Membrane</keyword>
<proteinExistence type="predicted"/>
<dbReference type="Proteomes" id="UP001597349">
    <property type="component" value="Unassembled WGS sequence"/>
</dbReference>
<dbReference type="EMBL" id="JBHUGY010000014">
    <property type="protein sequence ID" value="MFD2052839.1"/>
    <property type="molecule type" value="Genomic_DNA"/>
</dbReference>
<dbReference type="RefSeq" id="WP_379017720.1">
    <property type="nucleotide sequence ID" value="NZ_JBHUGY010000014.1"/>
</dbReference>
<sequence length="156" mass="17300">MFESTSRDDSGLGLWVGRCLVACPAARGAAFTVFTSPGRLRLAALEPAGRQFGKETAQTFHNVLLLLGDRIFSEDRTWDKCKRSRASVGRRMRPRSDHETQWSCQWRASEQPAPTVVVAADLLEEAMDRSVGQARWLLAPIFAMAITFLVIGITFG</sequence>
<evidence type="ECO:0000313" key="3">
    <source>
        <dbReference type="Proteomes" id="UP001597349"/>
    </source>
</evidence>
<protein>
    <submittedName>
        <fullName evidence="2">Uncharacterized protein</fullName>
    </submittedName>
</protein>
<organism evidence="2 3">
    <name type="scientific">Mesorhizobium calcicola</name>
    <dbReference type="NCBI Taxonomy" id="1300310"/>
    <lineage>
        <taxon>Bacteria</taxon>
        <taxon>Pseudomonadati</taxon>
        <taxon>Pseudomonadota</taxon>
        <taxon>Alphaproteobacteria</taxon>
        <taxon>Hyphomicrobiales</taxon>
        <taxon>Phyllobacteriaceae</taxon>
        <taxon>Mesorhizobium</taxon>
    </lineage>
</organism>
<feature type="transmembrane region" description="Helical" evidence="1">
    <location>
        <begin position="136"/>
        <end position="155"/>
    </location>
</feature>
<keyword evidence="1" id="KW-0812">Transmembrane</keyword>
<name>A0ABW4W8Q9_9HYPH</name>
<keyword evidence="1" id="KW-1133">Transmembrane helix</keyword>
<evidence type="ECO:0000256" key="1">
    <source>
        <dbReference type="SAM" id="Phobius"/>
    </source>
</evidence>
<accession>A0ABW4W8Q9</accession>
<comment type="caution">
    <text evidence="2">The sequence shown here is derived from an EMBL/GenBank/DDBJ whole genome shotgun (WGS) entry which is preliminary data.</text>
</comment>